<reference evidence="2" key="1">
    <citation type="submission" date="2024-01" db="EMBL/GenBank/DDBJ databases">
        <authorList>
            <person name="Webb A."/>
        </authorList>
    </citation>
    <scope>NUCLEOTIDE SEQUENCE</scope>
    <source>
        <strain evidence="2">Pm1</strain>
    </source>
</reference>
<evidence type="ECO:0000256" key="1">
    <source>
        <dbReference type="SAM" id="MobiDB-lite"/>
    </source>
</evidence>
<evidence type="ECO:0000313" key="2">
    <source>
        <dbReference type="EMBL" id="CAK7898762.1"/>
    </source>
</evidence>
<feature type="region of interest" description="Disordered" evidence="1">
    <location>
        <begin position="79"/>
        <end position="124"/>
    </location>
</feature>
<organism evidence="2 3">
    <name type="scientific">Peronospora matthiolae</name>
    <dbReference type="NCBI Taxonomy" id="2874970"/>
    <lineage>
        <taxon>Eukaryota</taxon>
        <taxon>Sar</taxon>
        <taxon>Stramenopiles</taxon>
        <taxon>Oomycota</taxon>
        <taxon>Peronosporomycetes</taxon>
        <taxon>Peronosporales</taxon>
        <taxon>Peronosporaceae</taxon>
        <taxon>Peronospora</taxon>
    </lineage>
</organism>
<feature type="compositionally biased region" description="Polar residues" evidence="1">
    <location>
        <begin position="79"/>
        <end position="88"/>
    </location>
</feature>
<dbReference type="AlphaFoldDB" id="A0AAV1T5Z8"/>
<feature type="compositionally biased region" description="Polar residues" evidence="1">
    <location>
        <begin position="104"/>
        <end position="118"/>
    </location>
</feature>
<dbReference type="EMBL" id="CAKLBY020000016">
    <property type="protein sequence ID" value="CAK7898762.1"/>
    <property type="molecule type" value="Genomic_DNA"/>
</dbReference>
<feature type="compositionally biased region" description="Basic and acidic residues" evidence="1">
    <location>
        <begin position="91"/>
        <end position="103"/>
    </location>
</feature>
<proteinExistence type="predicted"/>
<dbReference type="Proteomes" id="UP001162060">
    <property type="component" value="Unassembled WGS sequence"/>
</dbReference>
<protein>
    <submittedName>
        <fullName evidence="2">Uncharacterized protein</fullName>
    </submittedName>
</protein>
<comment type="caution">
    <text evidence="2">The sequence shown here is derived from an EMBL/GenBank/DDBJ whole genome shotgun (WGS) entry which is preliminary data.</text>
</comment>
<name>A0AAV1T5Z8_9STRA</name>
<evidence type="ECO:0000313" key="3">
    <source>
        <dbReference type="Proteomes" id="UP001162060"/>
    </source>
</evidence>
<sequence length="124" mass="13859">MENRDEHTLVNDFIWAPCGGADQREDLHVREDFNTLGKTIAYAEQEDQPETVSKANPVKSIVRQDDRKQEVLNQWTSVTSRVPSTATRPKTGRETIAAKERSEASPTMSQSATASGRQNTDRGQ</sequence>
<gene>
    <name evidence="2" type="ORF">PM001_LOCUS1728</name>
</gene>
<accession>A0AAV1T5Z8</accession>